<name>A0ABT9DCN4_9MOLU</name>
<keyword evidence="3" id="KW-1185">Reference proteome</keyword>
<reference evidence="2 3" key="1">
    <citation type="journal article" date="2023" name="Int. J. Syst. Evol. Microbiol.">
        <title>The observation of taxonomic boundaries for the 16SrII and 16SrXXV phytoplasmas using genome-based delimitation.</title>
        <authorList>
            <person name="Rodrigues Jardim B."/>
            <person name="Tran-Nguyen L.T.T."/>
            <person name="Gambley C."/>
            <person name="Al-Sadi A.M."/>
            <person name="Al-Subhi A.M."/>
            <person name="Foissac X."/>
            <person name="Salar P."/>
            <person name="Cai H."/>
            <person name="Yang J.Y."/>
            <person name="Davis R."/>
            <person name="Jones L."/>
            <person name="Rodoni B."/>
            <person name="Constable F.E."/>
        </authorList>
    </citation>
    <scope>NUCLEOTIDE SEQUENCE [LARGE SCALE GENOMIC DNA]</scope>
    <source>
        <strain evidence="2">BAWM-155c</strain>
    </source>
</reference>
<dbReference type="PANTHER" id="PTHR33434:SF2">
    <property type="entry name" value="FATTY ACID-BINDING PROTEIN TM_1468"/>
    <property type="match status" value="1"/>
</dbReference>
<dbReference type="PANTHER" id="PTHR33434">
    <property type="entry name" value="DEGV DOMAIN-CONTAINING PROTEIN DR_1986-RELATED"/>
    <property type="match status" value="1"/>
</dbReference>
<evidence type="ECO:0000256" key="1">
    <source>
        <dbReference type="ARBA" id="ARBA00023121"/>
    </source>
</evidence>
<dbReference type="SUPFAM" id="SSF82549">
    <property type="entry name" value="DAK1/DegV-like"/>
    <property type="match status" value="1"/>
</dbReference>
<organism evidence="2 3">
    <name type="scientific">Candidatus Phytoplasma melaleucae</name>
    <dbReference type="NCBI Taxonomy" id="2982630"/>
    <lineage>
        <taxon>Bacteria</taxon>
        <taxon>Bacillati</taxon>
        <taxon>Mycoplasmatota</taxon>
        <taxon>Mollicutes</taxon>
        <taxon>Acholeplasmatales</taxon>
        <taxon>Acholeplasmataceae</taxon>
        <taxon>Candidatus Phytoplasma</taxon>
    </lineage>
</organism>
<dbReference type="Gene3D" id="3.30.1180.10">
    <property type="match status" value="1"/>
</dbReference>
<dbReference type="Pfam" id="PF02645">
    <property type="entry name" value="DegV"/>
    <property type="match status" value="1"/>
</dbReference>
<proteinExistence type="predicted"/>
<dbReference type="InterPro" id="IPR003797">
    <property type="entry name" value="DegV"/>
</dbReference>
<gene>
    <name evidence="2" type="ORF">OC680_00125</name>
</gene>
<dbReference type="InterPro" id="IPR043168">
    <property type="entry name" value="DegV_C"/>
</dbReference>
<dbReference type="EMBL" id="JAOSID010000001">
    <property type="protein sequence ID" value="MDO8167892.1"/>
    <property type="molecule type" value="Genomic_DNA"/>
</dbReference>
<protein>
    <submittedName>
        <fullName evidence="2">DegV family protein</fullName>
    </submittedName>
</protein>
<dbReference type="Proteomes" id="UP001172036">
    <property type="component" value="Unassembled WGS sequence"/>
</dbReference>
<dbReference type="NCBIfam" id="TIGR00762">
    <property type="entry name" value="DegV"/>
    <property type="match status" value="1"/>
</dbReference>
<dbReference type="Gene3D" id="3.40.50.10170">
    <property type="match status" value="1"/>
</dbReference>
<dbReference type="PROSITE" id="PS51482">
    <property type="entry name" value="DEGV"/>
    <property type="match status" value="1"/>
</dbReference>
<dbReference type="InterPro" id="IPR050270">
    <property type="entry name" value="DegV_domain_contain"/>
</dbReference>
<accession>A0ABT9DCN4</accession>
<keyword evidence="1" id="KW-0446">Lipid-binding</keyword>
<comment type="caution">
    <text evidence="2">The sequence shown here is derived from an EMBL/GenBank/DDBJ whole genome shotgun (WGS) entry which is preliminary data.</text>
</comment>
<evidence type="ECO:0000313" key="3">
    <source>
        <dbReference type="Proteomes" id="UP001172036"/>
    </source>
</evidence>
<sequence length="283" mass="32375">MNIRVAATSTSCLDYLPENNDIDVIRMKIFINDQEYIDGVNLTAYEFYNILNKNPRLIPKTSQPSVGEIVTYFKKVSQQGYKKIFVTTLSKHLSGSYNSILQAKQIVKNEVEVIVYDTKTVCFSEGYFALQAHRLFAKGASVTEVINYLDFLRQNNTIFFVVNSLTYLIQNGRLSKTQSLLGRFFRIKPILQVNEEGEIVLIEKTFNIEKAFLYIIERIRLYTKNKEFLIHILFTGNPVMRQKLRLILEQKLHLTNILEIPSAPSIGAHVGNNVLGVGVILKS</sequence>
<dbReference type="RefSeq" id="WP_304515093.1">
    <property type="nucleotide sequence ID" value="NZ_JAOSID010000001.1"/>
</dbReference>
<evidence type="ECO:0000313" key="2">
    <source>
        <dbReference type="EMBL" id="MDO8167892.1"/>
    </source>
</evidence>